<evidence type="ECO:0000313" key="6">
    <source>
        <dbReference type="Proteomes" id="UP000186040"/>
    </source>
</evidence>
<gene>
    <name evidence="5" type="ORF">BJP25_06835</name>
</gene>
<accession>A0A1Q9LTT6</accession>
<dbReference type="SMART" id="SM00060">
    <property type="entry name" value="FN3"/>
    <property type="match status" value="1"/>
</dbReference>
<feature type="domain" description="Fibronectin type-III" evidence="4">
    <location>
        <begin position="450"/>
        <end position="545"/>
    </location>
</feature>
<dbReference type="GO" id="GO:0000272">
    <property type="term" value="P:polysaccharide catabolic process"/>
    <property type="evidence" value="ECO:0007669"/>
    <property type="project" value="UniProtKB-KW"/>
</dbReference>
<keyword evidence="1" id="KW-0326">Glycosidase</keyword>
<feature type="region of interest" description="Disordered" evidence="3">
    <location>
        <begin position="724"/>
        <end position="743"/>
    </location>
</feature>
<dbReference type="InterPro" id="IPR013783">
    <property type="entry name" value="Ig-like_fold"/>
</dbReference>
<sequence>MTRRIFSRQGRARESASFGAAALGALLLAGAVLGTGIARTEVQVSDGLTWVGDDQRGEVVQVNPASGRPETRLQVAGGDAVLDITQRDGRLVVLDRRTGQITVVDLATLLASGRRQAAPGAGSKVLAAAGLLYVVDRDEGVVVDVDPVTLVDVGAPWRAGRPLADAVADDDGVLWAVDHGGTLRALGWDGAAARFVERSAEQVAGAGPATVLVPHRRGVTLLGLEGGVVLQAGTGEDRRGRTDQRTGTVLAAQASPSGLVPAAVPDAGVVVLLSGPDVLQVDVRGRGCPHPDRPAVLKDKVYVPCRGDGKVIVLDPRGGRGGADLETPGSPNPQLVLDDDRIVVNAPGAEKGLVIDPDGSAKPVTIRNPDLPVKKPEKPPVPPTPPSPPPPDPDEPTRTRPHQPTAPPVVPVDGQPGGGVPAGPPSGPGVPSSGPGGSTAPSAGARVPGAPAGVTATEVSWSTRTTVSVSTTWTAPASNGSPITGYRVKAQCEGGAYSLQDTVGTSLVLAVECSEGGRVTVTVVASNAVGSGPAGSASVALSGGGGNPPVTTQPPPPPPVTTTEPPPPPPPTTTTEPPLPAMPTPGATVITGSVRGADVTERLLKLEPPADWASFPGTCVVRNSSAGYDTPIGCADTSATIYGEYGANVVTVVATAADGRTSVSKAHTFTVREPVGCSPSPCQIPASYEEPVSSSPTTSEATRTTMAAAGVGLLLTAVVVRATGRRREDTADGRGQDEENDTP</sequence>
<evidence type="ECO:0000313" key="5">
    <source>
        <dbReference type="EMBL" id="OLR95452.1"/>
    </source>
</evidence>
<keyword evidence="2" id="KW-0119">Carbohydrate metabolism</keyword>
<protein>
    <recommendedName>
        <fullName evidence="4">Fibronectin type-III domain-containing protein</fullName>
    </recommendedName>
</protein>
<evidence type="ECO:0000259" key="4">
    <source>
        <dbReference type="PROSITE" id="PS50853"/>
    </source>
</evidence>
<feature type="region of interest" description="Disordered" evidence="3">
    <location>
        <begin position="348"/>
        <end position="459"/>
    </location>
</feature>
<dbReference type="Proteomes" id="UP000186040">
    <property type="component" value="Unassembled WGS sequence"/>
</dbReference>
<dbReference type="Gene3D" id="2.60.40.10">
    <property type="entry name" value="Immunoglobulins"/>
    <property type="match status" value="1"/>
</dbReference>
<feature type="compositionally biased region" description="Pro residues" evidence="3">
    <location>
        <begin position="379"/>
        <end position="391"/>
    </location>
</feature>
<proteinExistence type="predicted"/>
<evidence type="ECO:0000256" key="1">
    <source>
        <dbReference type="ARBA" id="ARBA00023295"/>
    </source>
</evidence>
<feature type="region of interest" description="Disordered" evidence="3">
    <location>
        <begin position="528"/>
        <end position="581"/>
    </location>
</feature>
<feature type="compositionally biased region" description="Basic and acidic residues" evidence="3">
    <location>
        <begin position="725"/>
        <end position="737"/>
    </location>
</feature>
<dbReference type="SUPFAM" id="SSF63825">
    <property type="entry name" value="YWTD domain"/>
    <property type="match status" value="1"/>
</dbReference>
<dbReference type="OrthoDB" id="3691453at2"/>
<evidence type="ECO:0000256" key="2">
    <source>
        <dbReference type="ARBA" id="ARBA00023326"/>
    </source>
</evidence>
<keyword evidence="6" id="KW-1185">Reference proteome</keyword>
<keyword evidence="2" id="KW-0624">Polysaccharide degradation</keyword>
<dbReference type="SUPFAM" id="SSF49265">
    <property type="entry name" value="Fibronectin type III"/>
    <property type="match status" value="1"/>
</dbReference>
<dbReference type="InterPro" id="IPR036116">
    <property type="entry name" value="FN3_sf"/>
</dbReference>
<dbReference type="STRING" id="1193682.BJP25_06835"/>
<comment type="caution">
    <text evidence="5">The sequence shown here is derived from an EMBL/GenBank/DDBJ whole genome shotgun (WGS) entry which is preliminary data.</text>
</comment>
<feature type="region of interest" description="Disordered" evidence="3">
    <location>
        <begin position="315"/>
        <end position="336"/>
    </location>
</feature>
<keyword evidence="1" id="KW-0378">Hydrolase</keyword>
<dbReference type="InterPro" id="IPR003961">
    <property type="entry name" value="FN3_dom"/>
</dbReference>
<dbReference type="GO" id="GO:0016798">
    <property type="term" value="F:hydrolase activity, acting on glycosyl bonds"/>
    <property type="evidence" value="ECO:0007669"/>
    <property type="project" value="UniProtKB-KW"/>
</dbReference>
<reference evidence="5 6" key="1">
    <citation type="submission" date="2016-10" db="EMBL/GenBank/DDBJ databases">
        <title>The Draft Genome Sequence of Actinokineospora bangkokensis 44EHWT reveals the biosynthetic pathway of antifungal compounds Thailandins with unusual extender unit butylmalonyl-CoA.</title>
        <authorList>
            <person name="Greule A."/>
            <person name="Intra B."/>
            <person name="Flemming S."/>
            <person name="Rommel M.G."/>
            <person name="Panbangred W."/>
            <person name="Bechthold A."/>
        </authorList>
    </citation>
    <scope>NUCLEOTIDE SEQUENCE [LARGE SCALE GENOMIC DNA]</scope>
    <source>
        <strain evidence="5 6">44EHW</strain>
    </source>
</reference>
<dbReference type="AlphaFoldDB" id="A0A1Q9LTT6"/>
<evidence type="ECO:0000256" key="3">
    <source>
        <dbReference type="SAM" id="MobiDB-lite"/>
    </source>
</evidence>
<feature type="compositionally biased region" description="Pro residues" evidence="3">
    <location>
        <begin position="551"/>
        <end position="581"/>
    </location>
</feature>
<feature type="compositionally biased region" description="Low complexity" evidence="3">
    <location>
        <begin position="429"/>
        <end position="459"/>
    </location>
</feature>
<dbReference type="PROSITE" id="PS50853">
    <property type="entry name" value="FN3"/>
    <property type="match status" value="1"/>
</dbReference>
<feature type="compositionally biased region" description="Low complexity" evidence="3">
    <location>
        <begin position="528"/>
        <end position="541"/>
    </location>
</feature>
<dbReference type="RefSeq" id="WP_075972893.1">
    <property type="nucleotide sequence ID" value="NZ_MKQR01000002.1"/>
</dbReference>
<dbReference type="EMBL" id="MKQR01000002">
    <property type="protein sequence ID" value="OLR95452.1"/>
    <property type="molecule type" value="Genomic_DNA"/>
</dbReference>
<organism evidence="5 6">
    <name type="scientific">Actinokineospora bangkokensis</name>
    <dbReference type="NCBI Taxonomy" id="1193682"/>
    <lineage>
        <taxon>Bacteria</taxon>
        <taxon>Bacillati</taxon>
        <taxon>Actinomycetota</taxon>
        <taxon>Actinomycetes</taxon>
        <taxon>Pseudonocardiales</taxon>
        <taxon>Pseudonocardiaceae</taxon>
        <taxon>Actinokineospora</taxon>
    </lineage>
</organism>
<name>A0A1Q9LTT6_9PSEU</name>